<dbReference type="Pfam" id="PF22042">
    <property type="entry name" value="EF-G_D2"/>
    <property type="match status" value="1"/>
</dbReference>
<evidence type="ECO:0000259" key="7">
    <source>
        <dbReference type="PROSITE" id="PS51722"/>
    </source>
</evidence>
<feature type="domain" description="Tr-type G" evidence="7">
    <location>
        <begin position="375"/>
        <end position="547"/>
    </location>
</feature>
<feature type="region of interest" description="Disordered" evidence="6">
    <location>
        <begin position="110"/>
        <end position="166"/>
    </location>
</feature>
<dbReference type="InterPro" id="IPR023115">
    <property type="entry name" value="TIF_IF2_dom3"/>
</dbReference>
<keyword evidence="5" id="KW-0342">GTP-binding</keyword>
<dbReference type="SUPFAM" id="SSF52540">
    <property type="entry name" value="P-loop containing nucleoside triphosphate hydrolases"/>
    <property type="match status" value="1"/>
</dbReference>
<dbReference type="Pfam" id="PF11987">
    <property type="entry name" value="IF-2"/>
    <property type="match status" value="1"/>
</dbReference>
<dbReference type="GO" id="GO:0003924">
    <property type="term" value="F:GTPase activity"/>
    <property type="evidence" value="ECO:0007669"/>
    <property type="project" value="InterPro"/>
</dbReference>
<dbReference type="Gene3D" id="3.40.50.10050">
    <property type="entry name" value="Translation initiation factor IF- 2, domain 3"/>
    <property type="match status" value="1"/>
</dbReference>
<dbReference type="FunFam" id="3.40.50.10050:FF:000001">
    <property type="entry name" value="Translation initiation factor IF-2"/>
    <property type="match status" value="1"/>
</dbReference>
<dbReference type="InterPro" id="IPR000795">
    <property type="entry name" value="T_Tr_GTP-bd_dom"/>
</dbReference>
<dbReference type="InterPro" id="IPR053905">
    <property type="entry name" value="EF-G-like_DII"/>
</dbReference>
<sequence>MESSSSSSSSSSCPKPRALTTAPLRLALVAWGALGQHQALMPLVRVPSPCSHLTRRCSSKASNSSSSSSSAAQQQQQQQQQQTPTRSMQYQQVLYQPHQPLLPPQVIYQHQQHATVASGPPAPPAMMVQSAPPRPAILPPPLPASYPPPLPSSAPPPLPQSGPVSTAMPQWHQMVAPAGSSSSSSSVFWPQSPAAHSQSLWQRPARDAAARLQQTGLKGKQQRQLPENERARRRREEEMLVNIYGRELEVEDSKLQEVQRQRAAKQAAKDLAARTHEDELEEDGAARPPSSQRQGGLFPQHVPRTIEIPAVVSVRQLAELLDCRPAALEAFLAEQLGEPPGSLEDLVAPEAAELAALEWGHVAILQQGTERPLSPRPPVITIMGHVDHGKTSLLDALRNTSVAASEAGGITQHIGAFEVVLPELGNAPLTFLDTPGHSAFSAMRARGAAVTDIVVLVVAADDGIMPQTREALAHASAAGCPIVVALTKCDLQQAKPNAVKQALMVEGLEIEDFGGSVQVVHTSARTGAGLNDLAEALQLQAEMAELQADAEGPAQGVVVEASNSKAGPQVALIVRSGRLRVGDTIVVGTEYGKVRALRGTSRKATAEGVGPGQHALVTGLKGLPQAGDSMTVVADEDRARRISYARSQRAEEYRHLQSMAALHAQRAKESDHMAKLQGMKRELRVQRMALLAQRKQKTAQQLAELSAKHKQAQQEAQAASSAPSPTTAGKLIPRGLTTPTPATEDSDSEQGTEGKEHAQQQPAQQQQQQQQQQPKRPLRLVVKADVQGSMEAVLAMVRELAADRVDLKVLHSGVGQLTPNDVNLALASGAHVVSFNLGPTNAALEKAMSQAGAAGVKFISHNIVYHLMTQIESLIEGTKMHEIVEQVIGEASVQSTFAMSTSGRKKVNLPPGGGRIAGVRVTEGSVQRSAPLVRVIRDGQLIYEGACSSMKRHKQDVDAVGAGTECGIVIDDGRFSDFQPGDTLQFVTSITQKIN</sequence>
<evidence type="ECO:0000256" key="4">
    <source>
        <dbReference type="ARBA" id="ARBA00022917"/>
    </source>
</evidence>
<dbReference type="Gene3D" id="2.40.30.10">
    <property type="entry name" value="Translation factors"/>
    <property type="match status" value="2"/>
</dbReference>
<dbReference type="PANTHER" id="PTHR43381:SF20">
    <property type="entry name" value="TRANSLATION INITIATION FACTOR IF-2, MITOCHONDRIAL"/>
    <property type="match status" value="1"/>
</dbReference>
<keyword evidence="3" id="KW-0547">Nucleotide-binding</keyword>
<evidence type="ECO:0000256" key="5">
    <source>
        <dbReference type="ARBA" id="ARBA00023134"/>
    </source>
</evidence>
<feature type="region of interest" description="Disordered" evidence="6">
    <location>
        <begin position="198"/>
        <end position="233"/>
    </location>
</feature>
<proteinExistence type="inferred from homology"/>
<dbReference type="CDD" id="cd01887">
    <property type="entry name" value="IF2_eIF5B"/>
    <property type="match status" value="1"/>
</dbReference>
<dbReference type="FunFam" id="2.40.30.10:FF:000008">
    <property type="entry name" value="Translation initiation factor IF-2"/>
    <property type="match status" value="1"/>
</dbReference>
<feature type="region of interest" description="Disordered" evidence="6">
    <location>
        <begin position="701"/>
        <end position="777"/>
    </location>
</feature>
<feature type="compositionally biased region" description="Low complexity" evidence="6">
    <location>
        <begin position="59"/>
        <end position="82"/>
    </location>
</feature>
<feature type="compositionally biased region" description="Pro residues" evidence="6">
    <location>
        <begin position="132"/>
        <end position="160"/>
    </location>
</feature>
<keyword evidence="2" id="KW-0396">Initiation factor</keyword>
<name>A0A7S3QQL7_DUNTE</name>
<evidence type="ECO:0000256" key="1">
    <source>
        <dbReference type="ARBA" id="ARBA00007733"/>
    </source>
</evidence>
<feature type="region of interest" description="Disordered" evidence="6">
    <location>
        <begin position="51"/>
        <end position="88"/>
    </location>
</feature>
<dbReference type="GO" id="GO:0005525">
    <property type="term" value="F:GTP binding"/>
    <property type="evidence" value="ECO:0007669"/>
    <property type="project" value="UniProtKB-KW"/>
</dbReference>
<dbReference type="Gene3D" id="3.40.50.300">
    <property type="entry name" value="P-loop containing nucleotide triphosphate hydrolases"/>
    <property type="match status" value="1"/>
</dbReference>
<dbReference type="InterPro" id="IPR015760">
    <property type="entry name" value="TIF_IF2"/>
</dbReference>
<dbReference type="GO" id="GO:0005737">
    <property type="term" value="C:cytoplasm"/>
    <property type="evidence" value="ECO:0007669"/>
    <property type="project" value="TreeGrafter"/>
</dbReference>
<dbReference type="InterPro" id="IPR009000">
    <property type="entry name" value="Transl_B-barrel_sf"/>
</dbReference>
<dbReference type="AlphaFoldDB" id="A0A7S3QQL7"/>
<evidence type="ECO:0000256" key="2">
    <source>
        <dbReference type="ARBA" id="ARBA00022540"/>
    </source>
</evidence>
<dbReference type="EMBL" id="HBIP01008781">
    <property type="protein sequence ID" value="CAE0489753.1"/>
    <property type="molecule type" value="Transcribed_RNA"/>
</dbReference>
<gene>
    <name evidence="8" type="ORF">DTER00134_LOCUS4824</name>
</gene>
<dbReference type="PANTHER" id="PTHR43381">
    <property type="entry name" value="TRANSLATION INITIATION FACTOR IF-2-RELATED"/>
    <property type="match status" value="1"/>
</dbReference>
<dbReference type="Pfam" id="PF00009">
    <property type="entry name" value="GTP_EFTU"/>
    <property type="match status" value="1"/>
</dbReference>
<feature type="compositionally biased region" description="Low complexity" evidence="6">
    <location>
        <begin position="713"/>
        <end position="728"/>
    </location>
</feature>
<evidence type="ECO:0000256" key="3">
    <source>
        <dbReference type="ARBA" id="ARBA00022741"/>
    </source>
</evidence>
<dbReference type="PROSITE" id="PS51722">
    <property type="entry name" value="G_TR_2"/>
    <property type="match status" value="1"/>
</dbReference>
<dbReference type="InterPro" id="IPR036925">
    <property type="entry name" value="TIF_IF2_dom3_sf"/>
</dbReference>
<feature type="compositionally biased region" description="Low complexity" evidence="6">
    <location>
        <begin position="759"/>
        <end position="774"/>
    </location>
</feature>
<dbReference type="NCBIfam" id="TIGR00231">
    <property type="entry name" value="small_GTP"/>
    <property type="match status" value="1"/>
</dbReference>
<comment type="similarity">
    <text evidence="1">Belongs to the TRAFAC class translation factor GTPase superfamily. Classic translation factor GTPase family. IF-2 subfamily.</text>
</comment>
<dbReference type="GO" id="GO:0003743">
    <property type="term" value="F:translation initiation factor activity"/>
    <property type="evidence" value="ECO:0007669"/>
    <property type="project" value="UniProtKB-KW"/>
</dbReference>
<evidence type="ECO:0000256" key="6">
    <source>
        <dbReference type="SAM" id="MobiDB-lite"/>
    </source>
</evidence>
<dbReference type="SUPFAM" id="SSF52156">
    <property type="entry name" value="Initiation factor IF2/eIF5b, domain 3"/>
    <property type="match status" value="1"/>
</dbReference>
<feature type="compositionally biased region" description="Basic and acidic residues" evidence="6">
    <location>
        <begin position="267"/>
        <end position="277"/>
    </location>
</feature>
<protein>
    <recommendedName>
        <fullName evidence="7">Tr-type G domain-containing protein</fullName>
    </recommendedName>
</protein>
<feature type="region of interest" description="Disordered" evidence="6">
    <location>
        <begin position="266"/>
        <end position="300"/>
    </location>
</feature>
<dbReference type="InterPro" id="IPR005225">
    <property type="entry name" value="Small_GTP-bd"/>
</dbReference>
<dbReference type="InterPro" id="IPR027417">
    <property type="entry name" value="P-loop_NTPase"/>
</dbReference>
<reference evidence="8" key="1">
    <citation type="submission" date="2021-01" db="EMBL/GenBank/DDBJ databases">
        <authorList>
            <person name="Corre E."/>
            <person name="Pelletier E."/>
            <person name="Niang G."/>
            <person name="Scheremetjew M."/>
            <person name="Finn R."/>
            <person name="Kale V."/>
            <person name="Holt S."/>
            <person name="Cochrane G."/>
            <person name="Meng A."/>
            <person name="Brown T."/>
            <person name="Cohen L."/>
        </authorList>
    </citation>
    <scope>NUCLEOTIDE SEQUENCE</scope>
    <source>
        <strain evidence="8">CCMP1320</strain>
    </source>
</reference>
<dbReference type="CDD" id="cd03692">
    <property type="entry name" value="mtIF2_IVc"/>
    <property type="match status" value="1"/>
</dbReference>
<dbReference type="FunFam" id="3.40.50.300:FF:000019">
    <property type="entry name" value="Translation initiation factor IF-2"/>
    <property type="match status" value="1"/>
</dbReference>
<organism evidence="8">
    <name type="scientific">Dunaliella tertiolecta</name>
    <name type="common">Green alga</name>
    <dbReference type="NCBI Taxonomy" id="3047"/>
    <lineage>
        <taxon>Eukaryota</taxon>
        <taxon>Viridiplantae</taxon>
        <taxon>Chlorophyta</taxon>
        <taxon>core chlorophytes</taxon>
        <taxon>Chlorophyceae</taxon>
        <taxon>CS clade</taxon>
        <taxon>Chlamydomonadales</taxon>
        <taxon>Dunaliellaceae</taxon>
        <taxon>Dunaliella</taxon>
    </lineage>
</organism>
<dbReference type="SUPFAM" id="SSF50447">
    <property type="entry name" value="Translation proteins"/>
    <property type="match status" value="2"/>
</dbReference>
<accession>A0A7S3QQL7</accession>
<keyword evidence="4" id="KW-0648">Protein biosynthesis</keyword>
<evidence type="ECO:0000313" key="8">
    <source>
        <dbReference type="EMBL" id="CAE0489753.1"/>
    </source>
</evidence>